<dbReference type="PRINTS" id="PR00411">
    <property type="entry name" value="PNDRDTASEI"/>
</dbReference>
<dbReference type="InterPro" id="IPR050982">
    <property type="entry name" value="Auxin_biosynth/cation_transpt"/>
</dbReference>
<dbReference type="InterPro" id="IPR036188">
    <property type="entry name" value="FAD/NAD-bd_sf"/>
</dbReference>
<dbReference type="Pfam" id="PF13738">
    <property type="entry name" value="Pyr_redox_3"/>
    <property type="match status" value="1"/>
</dbReference>
<name>A0A1C3WJ65_9HYPH</name>
<dbReference type="EMBL" id="FMAF01000012">
    <property type="protein sequence ID" value="SCB39774.1"/>
    <property type="molecule type" value="Genomic_DNA"/>
</dbReference>
<dbReference type="PANTHER" id="PTHR43539:SF78">
    <property type="entry name" value="FLAVIN-CONTAINING MONOOXYGENASE"/>
    <property type="match status" value="1"/>
</dbReference>
<dbReference type="RefSeq" id="WP_092574889.1">
    <property type="nucleotide sequence ID" value="NZ_FMAF01000012.1"/>
</dbReference>
<organism evidence="2 3">
    <name type="scientific">Rhizobium lusitanum</name>
    <dbReference type="NCBI Taxonomy" id="293958"/>
    <lineage>
        <taxon>Bacteria</taxon>
        <taxon>Pseudomonadati</taxon>
        <taxon>Pseudomonadota</taxon>
        <taxon>Alphaproteobacteria</taxon>
        <taxon>Hyphomicrobiales</taxon>
        <taxon>Rhizobiaceae</taxon>
        <taxon>Rhizobium/Agrobacterium group</taxon>
        <taxon>Rhizobium</taxon>
    </lineage>
</organism>
<sequence>MSVETVDTLVVGAGQAGVAMSEHLGKAGVSHLVLERSRIAERWRSERWDSLVANGPAWHDRFPGMEFPDCDPDSFPTKDAVADYFEAYARQIEAPVRCGVEVKSVERHVGRPGFRVETSQGVIEAQNVVAATGAFQVPAIPDLIANTPGITQMHSTKYRNPAQLAEGAVLVIGAGSSGTQIAEELMLCGRKVYLSVGPHDRPPRAYRGRDFCWWLGVLGKWDMETPGPGTEHVTIAVSGARGGYTIDFRRLARKGMILLGRTVAFNGTSLSFSDDLAMNLDRGDASYMALLDEADAYVARNGIDLPEDPEARLIEPQPDCVAKPILNLDLWQAGITTIIWATGFSSDYSWLKLDVFDEHGRPKHQRGVSAERGIYFLGLPWQSRRGSSFIWGVWHDAKHIADRISTQRKYNEYRPSGQKAG</sequence>
<protein>
    <submittedName>
        <fullName evidence="2">Putative flavoprotein involved in K+ transport</fullName>
    </submittedName>
</protein>
<dbReference type="Gene3D" id="3.50.50.60">
    <property type="entry name" value="FAD/NAD(P)-binding domain"/>
    <property type="match status" value="2"/>
</dbReference>
<keyword evidence="1" id="KW-0560">Oxidoreductase</keyword>
<dbReference type="GO" id="GO:0050660">
    <property type="term" value="F:flavin adenine dinucleotide binding"/>
    <property type="evidence" value="ECO:0007669"/>
    <property type="project" value="TreeGrafter"/>
</dbReference>
<reference evidence="2 3" key="1">
    <citation type="submission" date="2016-08" db="EMBL/GenBank/DDBJ databases">
        <authorList>
            <person name="Seilhamer J.J."/>
        </authorList>
    </citation>
    <scope>NUCLEOTIDE SEQUENCE [LARGE SCALE GENOMIC DNA]</scope>
    <source>
        <strain evidence="2 3">P1-7</strain>
    </source>
</reference>
<dbReference type="PANTHER" id="PTHR43539">
    <property type="entry name" value="FLAVIN-BINDING MONOOXYGENASE-LIKE PROTEIN (AFU_ORTHOLOGUE AFUA_4G09220)"/>
    <property type="match status" value="1"/>
</dbReference>
<gene>
    <name evidence="2" type="ORF">GA0061101_11255</name>
</gene>
<dbReference type="SUPFAM" id="SSF51905">
    <property type="entry name" value="FAD/NAD(P)-binding domain"/>
    <property type="match status" value="1"/>
</dbReference>
<dbReference type="GO" id="GO:0004497">
    <property type="term" value="F:monooxygenase activity"/>
    <property type="evidence" value="ECO:0007669"/>
    <property type="project" value="TreeGrafter"/>
</dbReference>
<evidence type="ECO:0000313" key="3">
    <source>
        <dbReference type="Proteomes" id="UP000199205"/>
    </source>
</evidence>
<evidence type="ECO:0000256" key="1">
    <source>
        <dbReference type="ARBA" id="ARBA00023002"/>
    </source>
</evidence>
<accession>A0A1C3WJ65</accession>
<evidence type="ECO:0000313" key="2">
    <source>
        <dbReference type="EMBL" id="SCB39774.1"/>
    </source>
</evidence>
<dbReference type="Proteomes" id="UP000199205">
    <property type="component" value="Unassembled WGS sequence"/>
</dbReference>
<proteinExistence type="predicted"/>
<dbReference type="AlphaFoldDB" id="A0A1C3WJ65"/>
<dbReference type="OrthoDB" id="9773233at2"/>